<dbReference type="Proteomes" id="UP000689195">
    <property type="component" value="Unassembled WGS sequence"/>
</dbReference>
<dbReference type="OrthoDB" id="307942at2759"/>
<dbReference type="GO" id="GO:0097361">
    <property type="term" value="C:cytosolic [4Fe-4S] assembly targeting complex"/>
    <property type="evidence" value="ECO:0007669"/>
    <property type="project" value="TreeGrafter"/>
</dbReference>
<sequence length="483" mass="56793">MQIRCTQADHQNQQIIGFCIDTTCTNQRPYCHFCLPSHVQHFDKLTSQELISGWIKDRILMVQYVQKNVQECKFALDSLINFFLPYNNFNFQQLPGLGLSQIDQFIKVLCGMGDCEEQLFKQLQESIKQTKSIVNIIITKIKNQITLKQNDNQLLQRRNIVIQISEQPKLLNMLEQNVKLFTFDLMKQYSIKQDEWCQAIAFNKDYSKVVAGCDNDIKTELNISIKCTLNFMKNTNNFVSGSFDFQIIIWQTVENQFWRCLQKLIGHSDSIFCLLLKNTDDLIISGNRDKTIKFWIKQDYWSCQQTITDHTDYVFSLSLNEKQNKLISCSNDSQILVIEQSKLNKKWFVTQKIQVVQFGLRLCFINDDQFTFQPLLKEQMDVYERDSNNKEYRKTKEIAVKSDTGLDVGLFPKQYLKSKRLLVNKIGNFINLMRKKQNGDFIIQQTIEFDNIHIYGQLSDDGEYLITWDSGSKEIQIRKFREL</sequence>
<dbReference type="SMART" id="SM00320">
    <property type="entry name" value="WD40"/>
    <property type="match status" value="3"/>
</dbReference>
<gene>
    <name evidence="2" type="ORF">PPENT_87.1.T0610273</name>
</gene>
<evidence type="ECO:0000313" key="3">
    <source>
        <dbReference type="Proteomes" id="UP000689195"/>
    </source>
</evidence>
<dbReference type="PANTHER" id="PTHR19920">
    <property type="entry name" value="WD40 PROTEIN CIAO1"/>
    <property type="match status" value="1"/>
</dbReference>
<protein>
    <submittedName>
        <fullName evidence="2">Uncharacterized protein</fullName>
    </submittedName>
</protein>
<dbReference type="PROSITE" id="PS50082">
    <property type="entry name" value="WD_REPEATS_2"/>
    <property type="match status" value="1"/>
</dbReference>
<keyword evidence="3" id="KW-1185">Reference proteome</keyword>
<proteinExistence type="predicted"/>
<keyword evidence="1" id="KW-0853">WD repeat</keyword>
<reference evidence="2" key="1">
    <citation type="submission" date="2021-01" db="EMBL/GenBank/DDBJ databases">
        <authorList>
            <consortium name="Genoscope - CEA"/>
            <person name="William W."/>
        </authorList>
    </citation>
    <scope>NUCLEOTIDE SEQUENCE</scope>
</reference>
<evidence type="ECO:0000256" key="1">
    <source>
        <dbReference type="PROSITE-ProRule" id="PRU00221"/>
    </source>
</evidence>
<dbReference type="AlphaFoldDB" id="A0A8S1VD84"/>
<comment type="caution">
    <text evidence="2">The sequence shown here is derived from an EMBL/GenBank/DDBJ whole genome shotgun (WGS) entry which is preliminary data.</text>
</comment>
<dbReference type="GO" id="GO:0016226">
    <property type="term" value="P:iron-sulfur cluster assembly"/>
    <property type="evidence" value="ECO:0007669"/>
    <property type="project" value="TreeGrafter"/>
</dbReference>
<dbReference type="PANTHER" id="PTHR19920:SF0">
    <property type="entry name" value="CYTOSOLIC IRON-SULFUR PROTEIN ASSEMBLY PROTEIN CIAO1-RELATED"/>
    <property type="match status" value="1"/>
</dbReference>
<feature type="repeat" description="WD" evidence="1">
    <location>
        <begin position="264"/>
        <end position="295"/>
    </location>
</feature>
<name>A0A8S1VD84_9CILI</name>
<dbReference type="InterPro" id="IPR001680">
    <property type="entry name" value="WD40_rpt"/>
</dbReference>
<dbReference type="EMBL" id="CAJJDO010000061">
    <property type="protein sequence ID" value="CAD8174767.1"/>
    <property type="molecule type" value="Genomic_DNA"/>
</dbReference>
<dbReference type="PROSITE" id="PS50294">
    <property type="entry name" value="WD_REPEATS_REGION"/>
    <property type="match status" value="1"/>
</dbReference>
<evidence type="ECO:0000313" key="2">
    <source>
        <dbReference type="EMBL" id="CAD8174767.1"/>
    </source>
</evidence>
<dbReference type="Pfam" id="PF00400">
    <property type="entry name" value="WD40"/>
    <property type="match status" value="2"/>
</dbReference>
<accession>A0A8S1VD84</accession>
<organism evidence="2 3">
    <name type="scientific">Paramecium pentaurelia</name>
    <dbReference type="NCBI Taxonomy" id="43138"/>
    <lineage>
        <taxon>Eukaryota</taxon>
        <taxon>Sar</taxon>
        <taxon>Alveolata</taxon>
        <taxon>Ciliophora</taxon>
        <taxon>Intramacronucleata</taxon>
        <taxon>Oligohymenophorea</taxon>
        <taxon>Peniculida</taxon>
        <taxon>Parameciidae</taxon>
        <taxon>Paramecium</taxon>
    </lineage>
</organism>